<keyword evidence="3" id="KW-1185">Reference proteome</keyword>
<reference evidence="2 3" key="1">
    <citation type="submission" date="2015-08" db="EMBL/GenBank/DDBJ databases">
        <title>Ancestral chromatin configuration constrains chromatin evolution on differentiating sex chromosomes in Drosophila.</title>
        <authorList>
            <person name="Zhou Q."/>
            <person name="Bachtrog D."/>
        </authorList>
    </citation>
    <scope>NUCLEOTIDE SEQUENCE [LARGE SCALE GENOMIC DNA]</scope>
    <source>
        <tissue evidence="2">Whole larvae</tissue>
    </source>
</reference>
<proteinExistence type="predicted"/>
<feature type="chain" id="PRO_5005793262" evidence="1">
    <location>
        <begin position="21"/>
        <end position="252"/>
    </location>
</feature>
<dbReference type="PANTHER" id="PTHR21163:SF0">
    <property type="entry name" value="GH08205P-RELATED"/>
    <property type="match status" value="1"/>
</dbReference>
<feature type="signal peptide" evidence="1">
    <location>
        <begin position="1"/>
        <end position="20"/>
    </location>
</feature>
<protein>
    <submittedName>
        <fullName evidence="2">CG4398</fullName>
    </submittedName>
</protein>
<sequence>MRKSVLVFLFCLLLCHGTYSKTQWIKLHRKQTASSAVKYSPELQKDLKDFLDLIPKVAIDEVFAKHMFDRGFIKAINFLSGGGFQQLLKRIEQVPEAIEIINYLHLNDSALATPSLQLHNIEQTLDKQQTYSYQANAHSSEQDVVIVLLHLHQRGQTTVRPFQLHSFVSFAQELLTHLPRDRFVALINEKRKSGVVFPKFYEALRSQQFKPMVEAAMKSHNMASIISTLSSHEIDAQGMKGVAFDVISWGPN</sequence>
<evidence type="ECO:0000256" key="1">
    <source>
        <dbReference type="SAM" id="SignalP"/>
    </source>
</evidence>
<dbReference type="OrthoDB" id="7882129at2759"/>
<evidence type="ECO:0000313" key="3">
    <source>
        <dbReference type="Proteomes" id="UP000494163"/>
    </source>
</evidence>
<gene>
    <name evidence="2" type="ORF">Dbus_chr2Rg1017</name>
</gene>
<organism evidence="2 3">
    <name type="scientific">Drosophila busckii</name>
    <name type="common">Fruit fly</name>
    <dbReference type="NCBI Taxonomy" id="30019"/>
    <lineage>
        <taxon>Eukaryota</taxon>
        <taxon>Metazoa</taxon>
        <taxon>Ecdysozoa</taxon>
        <taxon>Arthropoda</taxon>
        <taxon>Hexapoda</taxon>
        <taxon>Insecta</taxon>
        <taxon>Pterygota</taxon>
        <taxon>Neoptera</taxon>
        <taxon>Endopterygota</taxon>
        <taxon>Diptera</taxon>
        <taxon>Brachycera</taxon>
        <taxon>Muscomorpha</taxon>
        <taxon>Ephydroidea</taxon>
        <taxon>Drosophilidae</taxon>
        <taxon>Drosophila</taxon>
    </lineage>
</organism>
<dbReference type="AlphaFoldDB" id="A0A0M4EE85"/>
<evidence type="ECO:0000313" key="2">
    <source>
        <dbReference type="EMBL" id="ALC41438.1"/>
    </source>
</evidence>
<dbReference type="PANTHER" id="PTHR21163">
    <property type="entry name" value="PROTEIN G12"/>
    <property type="match status" value="1"/>
</dbReference>
<dbReference type="EMBL" id="CP012524">
    <property type="protein sequence ID" value="ALC41438.1"/>
    <property type="molecule type" value="Genomic_DNA"/>
</dbReference>
<keyword evidence="1" id="KW-0732">Signal</keyword>
<accession>A0A0M4EE85</accession>
<dbReference type="OMA" id="AEHMITD"/>
<dbReference type="Proteomes" id="UP000494163">
    <property type="component" value="Chromosome 2R"/>
</dbReference>
<dbReference type="Pfam" id="PF06757">
    <property type="entry name" value="Ins_allergen_rp"/>
    <property type="match status" value="1"/>
</dbReference>
<name>A0A0M4EE85_DROBS</name>
<dbReference type="InterPro" id="IPR010629">
    <property type="entry name" value="Ins_allergen"/>
</dbReference>
<dbReference type="SMR" id="A0A0M4EE85"/>